<reference evidence="15" key="1">
    <citation type="submission" date="2022-11" db="UniProtKB">
        <authorList>
            <consortium name="WormBaseParasite"/>
        </authorList>
    </citation>
    <scope>IDENTIFICATION</scope>
</reference>
<evidence type="ECO:0000256" key="2">
    <source>
        <dbReference type="ARBA" id="ARBA00004651"/>
    </source>
</evidence>
<evidence type="ECO:0000256" key="5">
    <source>
        <dbReference type="ARBA" id="ARBA00022692"/>
    </source>
</evidence>
<evidence type="ECO:0000256" key="11">
    <source>
        <dbReference type="ARBA" id="ARBA00023303"/>
    </source>
</evidence>
<evidence type="ECO:0000256" key="13">
    <source>
        <dbReference type="SAM" id="MobiDB-lite"/>
    </source>
</evidence>
<keyword evidence="7" id="KW-0965">Cell junction</keyword>
<comment type="subcellular location">
    <subcellularLocation>
        <location evidence="1">Cell junction</location>
        <location evidence="1">Gap junction</location>
    </subcellularLocation>
    <subcellularLocation>
        <location evidence="2 12">Cell membrane</location>
        <topology evidence="2 12">Multi-pass membrane protein</topology>
    </subcellularLocation>
</comment>
<feature type="transmembrane region" description="Helical" evidence="12">
    <location>
        <begin position="336"/>
        <end position="356"/>
    </location>
</feature>
<evidence type="ECO:0000256" key="9">
    <source>
        <dbReference type="ARBA" id="ARBA00023065"/>
    </source>
</evidence>
<keyword evidence="10 12" id="KW-0472">Membrane</keyword>
<dbReference type="GO" id="GO:0005886">
    <property type="term" value="C:plasma membrane"/>
    <property type="evidence" value="ECO:0007669"/>
    <property type="project" value="UniProtKB-SubCell"/>
</dbReference>
<keyword evidence="8 12" id="KW-1133">Transmembrane helix</keyword>
<feature type="transmembrane region" description="Helical" evidence="12">
    <location>
        <begin position="160"/>
        <end position="182"/>
    </location>
</feature>
<name>A0A914WNX4_9BILA</name>
<dbReference type="Pfam" id="PF00876">
    <property type="entry name" value="Innexin"/>
    <property type="match status" value="1"/>
</dbReference>
<feature type="region of interest" description="Disordered" evidence="13">
    <location>
        <begin position="436"/>
        <end position="467"/>
    </location>
</feature>
<protein>
    <recommendedName>
        <fullName evidence="12">Innexin</fullName>
    </recommendedName>
</protein>
<accession>A0A914WNX4</accession>
<keyword evidence="5 12" id="KW-0812">Transmembrane</keyword>
<organism evidence="14 15">
    <name type="scientific">Plectus sambesii</name>
    <dbReference type="NCBI Taxonomy" id="2011161"/>
    <lineage>
        <taxon>Eukaryota</taxon>
        <taxon>Metazoa</taxon>
        <taxon>Ecdysozoa</taxon>
        <taxon>Nematoda</taxon>
        <taxon>Chromadorea</taxon>
        <taxon>Plectida</taxon>
        <taxon>Plectina</taxon>
        <taxon>Plectoidea</taxon>
        <taxon>Plectidae</taxon>
        <taxon>Plectus</taxon>
    </lineage>
</organism>
<evidence type="ECO:0000313" key="15">
    <source>
        <dbReference type="WBParaSite" id="PSAMB.scaffold461size50299.g6267.t1"/>
    </source>
</evidence>
<evidence type="ECO:0000256" key="7">
    <source>
        <dbReference type="ARBA" id="ARBA00022949"/>
    </source>
</evidence>
<evidence type="ECO:0000256" key="10">
    <source>
        <dbReference type="ARBA" id="ARBA00023136"/>
    </source>
</evidence>
<dbReference type="GO" id="GO:0005921">
    <property type="term" value="C:gap junction"/>
    <property type="evidence" value="ECO:0007669"/>
    <property type="project" value="UniProtKB-SubCell"/>
</dbReference>
<dbReference type="Proteomes" id="UP000887566">
    <property type="component" value="Unplaced"/>
</dbReference>
<dbReference type="AlphaFoldDB" id="A0A914WNX4"/>
<comment type="caution">
    <text evidence="12">Lacks conserved residue(s) required for the propagation of feature annotation.</text>
</comment>
<evidence type="ECO:0000256" key="8">
    <source>
        <dbReference type="ARBA" id="ARBA00022989"/>
    </source>
</evidence>
<gene>
    <name evidence="12" type="primary">inx</name>
</gene>
<keyword evidence="4" id="KW-1003">Cell membrane</keyword>
<evidence type="ECO:0000256" key="3">
    <source>
        <dbReference type="ARBA" id="ARBA00022448"/>
    </source>
</evidence>
<dbReference type="PRINTS" id="PR01262">
    <property type="entry name" value="INNEXIN"/>
</dbReference>
<evidence type="ECO:0000256" key="6">
    <source>
        <dbReference type="ARBA" id="ARBA00022868"/>
    </source>
</evidence>
<keyword evidence="6" id="KW-0303">Gap junction</keyword>
<dbReference type="InterPro" id="IPR000990">
    <property type="entry name" value="Innexin"/>
</dbReference>
<keyword evidence="14" id="KW-1185">Reference proteome</keyword>
<evidence type="ECO:0000256" key="12">
    <source>
        <dbReference type="RuleBase" id="RU010713"/>
    </source>
</evidence>
<keyword evidence="9 12" id="KW-0406">Ion transport</keyword>
<dbReference type="PANTHER" id="PTHR11893:SF46">
    <property type="entry name" value="INNEXIN-12"/>
    <property type="match status" value="1"/>
</dbReference>
<evidence type="ECO:0000313" key="14">
    <source>
        <dbReference type="Proteomes" id="UP000887566"/>
    </source>
</evidence>
<keyword evidence="3 12" id="KW-0813">Transport</keyword>
<dbReference type="PROSITE" id="PS51013">
    <property type="entry name" value="PANNEXIN"/>
    <property type="match status" value="1"/>
</dbReference>
<sequence>MRFSLHCCCCSCVVYGIRDIKAHAHCSSLRHGYNADEYRGDGKEKDSIKMDMLKGLMNAVTALPDGDSVDRLNYCYTTSLLIVFSVFVSGWTFVGTPIQCWFPAYYKGWWNEYALDYCYVQNTYFLPFTEIESENYFDIAKHMVPIPKNITHRDEKLIGYYQWVPFVLALEAILFYLPVVIWRGMYSASGVKVKAVCDTCAFKQNTAPEDRKKNIETVARFLTYTNEITEQLHGGVRTFMAGRYISTLYLFIKFIFAVNCVLQFFMLQAFLGLNHFWWGADVVIDLLGGREWPQTGNFPRVTMCDFEVRVLGNLHRHTVQCVLMINMFNEKIFLFLWWWFFVVSIFSVLSFFYWLFTSVTERAGDRIINNYLDQIDRDVAHSPRRKQLVHEFLRDRLKADGVFLLRLVSANAGDVVTCELIAALWRQYRKERGYDTTPRPSVPNVALARRNGNNYPTLPMPPPYSEDEQPLLRGNKEVLMTESNL</sequence>
<evidence type="ECO:0000256" key="4">
    <source>
        <dbReference type="ARBA" id="ARBA00022475"/>
    </source>
</evidence>
<keyword evidence="11 12" id="KW-0407">Ion channel</keyword>
<dbReference type="WBParaSite" id="PSAMB.scaffold461size50299.g6267.t1">
    <property type="protein sequence ID" value="PSAMB.scaffold461size50299.g6267.t1"/>
    <property type="gene ID" value="PSAMB.scaffold461size50299.g6267"/>
</dbReference>
<feature type="transmembrane region" description="Helical" evidence="12">
    <location>
        <begin position="247"/>
        <end position="271"/>
    </location>
</feature>
<evidence type="ECO:0000256" key="1">
    <source>
        <dbReference type="ARBA" id="ARBA00004610"/>
    </source>
</evidence>
<dbReference type="PANTHER" id="PTHR11893">
    <property type="entry name" value="INNEXIN"/>
    <property type="match status" value="1"/>
</dbReference>
<comment type="function">
    <text evidence="12">Structural component of the gap junctions.</text>
</comment>
<dbReference type="GO" id="GO:0034220">
    <property type="term" value="P:monoatomic ion transmembrane transport"/>
    <property type="evidence" value="ECO:0007669"/>
    <property type="project" value="UniProtKB-KW"/>
</dbReference>
<dbReference type="GO" id="GO:0005243">
    <property type="term" value="F:gap junction channel activity"/>
    <property type="evidence" value="ECO:0007669"/>
    <property type="project" value="TreeGrafter"/>
</dbReference>
<comment type="similarity">
    <text evidence="12">Belongs to the pannexin family.</text>
</comment>
<proteinExistence type="inferred from homology"/>